<keyword evidence="2" id="KW-0812">Transmembrane</keyword>
<keyword evidence="2" id="KW-1133">Transmembrane helix</keyword>
<organism evidence="3 4">
    <name type="scientific">Candidatus Brachybacterium merdavium</name>
    <dbReference type="NCBI Taxonomy" id="2838513"/>
    <lineage>
        <taxon>Bacteria</taxon>
        <taxon>Bacillati</taxon>
        <taxon>Actinomycetota</taxon>
        <taxon>Actinomycetes</taxon>
        <taxon>Micrococcales</taxon>
        <taxon>Dermabacteraceae</taxon>
        <taxon>Brachybacterium</taxon>
    </lineage>
</organism>
<evidence type="ECO:0000256" key="1">
    <source>
        <dbReference type="SAM" id="MobiDB-lite"/>
    </source>
</evidence>
<keyword evidence="2" id="KW-0472">Membrane</keyword>
<feature type="non-terminal residue" evidence="3">
    <location>
        <position position="72"/>
    </location>
</feature>
<dbReference type="InterPro" id="IPR004697">
    <property type="entry name" value="AbgT"/>
</dbReference>
<evidence type="ECO:0000313" key="3">
    <source>
        <dbReference type="EMBL" id="HJB11159.1"/>
    </source>
</evidence>
<accession>A0A9D2LEL4</accession>
<proteinExistence type="predicted"/>
<reference evidence="3" key="1">
    <citation type="journal article" date="2021" name="PeerJ">
        <title>Extensive microbial diversity within the chicken gut microbiome revealed by metagenomics and culture.</title>
        <authorList>
            <person name="Gilroy R."/>
            <person name="Ravi A."/>
            <person name="Getino M."/>
            <person name="Pursley I."/>
            <person name="Horton D.L."/>
            <person name="Alikhan N.F."/>
            <person name="Baker D."/>
            <person name="Gharbi K."/>
            <person name="Hall N."/>
            <person name="Watson M."/>
            <person name="Adriaenssens E.M."/>
            <person name="Foster-Nyarko E."/>
            <person name="Jarju S."/>
            <person name="Secka A."/>
            <person name="Antonio M."/>
            <person name="Oren A."/>
            <person name="Chaudhuri R.R."/>
            <person name="La Ragione R."/>
            <person name="Hildebrand F."/>
            <person name="Pallen M.J."/>
        </authorList>
    </citation>
    <scope>NUCLEOTIDE SEQUENCE</scope>
    <source>
        <strain evidence="3">ChiHjej13B12-24818</strain>
    </source>
</reference>
<dbReference type="Pfam" id="PF03806">
    <property type="entry name" value="ABG_transport"/>
    <property type="match status" value="1"/>
</dbReference>
<dbReference type="AlphaFoldDB" id="A0A9D2LEL4"/>
<dbReference type="GO" id="GO:1902604">
    <property type="term" value="P:p-aminobenzoyl-glutamate transmembrane transport"/>
    <property type="evidence" value="ECO:0007669"/>
    <property type="project" value="InterPro"/>
</dbReference>
<feature type="region of interest" description="Disordered" evidence="1">
    <location>
        <begin position="1"/>
        <end position="21"/>
    </location>
</feature>
<feature type="transmembrane region" description="Helical" evidence="2">
    <location>
        <begin position="40"/>
        <end position="57"/>
    </location>
</feature>
<name>A0A9D2LEL4_9MICO</name>
<dbReference type="Proteomes" id="UP000823823">
    <property type="component" value="Unassembled WGS sequence"/>
</dbReference>
<dbReference type="EMBL" id="DWZH01000089">
    <property type="protein sequence ID" value="HJB11159.1"/>
    <property type="molecule type" value="Genomic_DNA"/>
</dbReference>
<protein>
    <submittedName>
        <fullName evidence="3">AbgT family transporter</fullName>
    </submittedName>
</protein>
<comment type="caution">
    <text evidence="3">The sequence shown here is derived from an EMBL/GenBank/DDBJ whole genome shotgun (WGS) entry which is preliminary data.</text>
</comment>
<sequence length="72" mass="7831">MSTAGPAPSADTTESRSRRGVLQRSLDLIEDVGNKLPHPATLFAILAVLVVLASWLLHRLDVTVHNEVEDET</sequence>
<gene>
    <name evidence="3" type="ORF">H9786_11640</name>
</gene>
<dbReference type="GO" id="GO:0015558">
    <property type="term" value="F:secondary active p-aminobenzoyl-glutamate transmembrane transporter activity"/>
    <property type="evidence" value="ECO:0007669"/>
    <property type="project" value="InterPro"/>
</dbReference>
<evidence type="ECO:0000256" key="2">
    <source>
        <dbReference type="SAM" id="Phobius"/>
    </source>
</evidence>
<reference evidence="3" key="2">
    <citation type="submission" date="2021-04" db="EMBL/GenBank/DDBJ databases">
        <authorList>
            <person name="Gilroy R."/>
        </authorList>
    </citation>
    <scope>NUCLEOTIDE SEQUENCE</scope>
    <source>
        <strain evidence="3">ChiHjej13B12-24818</strain>
    </source>
</reference>
<evidence type="ECO:0000313" key="4">
    <source>
        <dbReference type="Proteomes" id="UP000823823"/>
    </source>
</evidence>